<feature type="transmembrane region" description="Helical" evidence="1">
    <location>
        <begin position="114"/>
        <end position="137"/>
    </location>
</feature>
<evidence type="ECO:0000256" key="1">
    <source>
        <dbReference type="SAM" id="Phobius"/>
    </source>
</evidence>
<dbReference type="RefSeq" id="WP_349230052.1">
    <property type="nucleotide sequence ID" value="NZ_JBBMFJ010000029.1"/>
</dbReference>
<sequence length="219" mass="24142">MSTLIKRYFFFILGLIINSFGVAFITKSALGTSQISSIPYVLSLKFTNLSFGQTTFLFNMLFIIIQILILKKDFRPIQFLQVFANILFSFFIDVSMTLLSGLNPQTIPLRTLSLLVGCAILAVGISVEVAPDVIKVPGEGIVHAMAKVSDMEFGKVKIRFDVTLIIIATILSFLFFHRLNGIGLGTIISAVLIGPMISFVNRYLPGIGKIRALGEKTTR</sequence>
<feature type="transmembrane region" description="Helical" evidence="1">
    <location>
        <begin position="7"/>
        <end position="30"/>
    </location>
</feature>
<evidence type="ECO:0000313" key="3">
    <source>
        <dbReference type="Proteomes" id="UP001437460"/>
    </source>
</evidence>
<proteinExistence type="predicted"/>
<dbReference type="EMBL" id="JBBMFJ010000029">
    <property type="protein sequence ID" value="MEQ2563993.1"/>
    <property type="molecule type" value="Genomic_DNA"/>
</dbReference>
<evidence type="ECO:0000313" key="2">
    <source>
        <dbReference type="EMBL" id="MEQ2563993.1"/>
    </source>
</evidence>
<gene>
    <name evidence="2" type="ORF">WMO41_12600</name>
</gene>
<feature type="transmembrane region" description="Helical" evidence="1">
    <location>
        <begin position="50"/>
        <end position="70"/>
    </location>
</feature>
<feature type="transmembrane region" description="Helical" evidence="1">
    <location>
        <begin position="82"/>
        <end position="102"/>
    </location>
</feature>
<dbReference type="InterPro" id="IPR038750">
    <property type="entry name" value="YczE/YyaS-like"/>
</dbReference>
<organism evidence="2 3">
    <name type="scientific">Ventrimonas faecis</name>
    <dbReference type="NCBI Taxonomy" id="3133170"/>
    <lineage>
        <taxon>Bacteria</taxon>
        <taxon>Bacillati</taxon>
        <taxon>Bacillota</taxon>
        <taxon>Clostridia</taxon>
        <taxon>Lachnospirales</taxon>
        <taxon>Lachnospiraceae</taxon>
        <taxon>Ventrimonas</taxon>
    </lineage>
</organism>
<reference evidence="2 3" key="1">
    <citation type="submission" date="2024-03" db="EMBL/GenBank/DDBJ databases">
        <title>Human intestinal bacterial collection.</title>
        <authorList>
            <person name="Pauvert C."/>
            <person name="Hitch T.C.A."/>
            <person name="Clavel T."/>
        </authorList>
    </citation>
    <scope>NUCLEOTIDE SEQUENCE [LARGE SCALE GENOMIC DNA]</scope>
    <source>
        <strain evidence="2 3">CLA-AP-H27</strain>
    </source>
</reference>
<keyword evidence="1" id="KW-0472">Membrane</keyword>
<accession>A0ABV1HPV2</accession>
<dbReference type="PANTHER" id="PTHR40078:SF1">
    <property type="entry name" value="INTEGRAL MEMBRANE PROTEIN"/>
    <property type="match status" value="1"/>
</dbReference>
<keyword evidence="1" id="KW-0812">Transmembrane</keyword>
<keyword evidence="1" id="KW-1133">Transmembrane helix</keyword>
<feature type="transmembrane region" description="Helical" evidence="1">
    <location>
        <begin position="182"/>
        <end position="204"/>
    </location>
</feature>
<dbReference type="Pfam" id="PF19700">
    <property type="entry name" value="DUF6198"/>
    <property type="match status" value="1"/>
</dbReference>
<comment type="caution">
    <text evidence="2">The sequence shown here is derived from an EMBL/GenBank/DDBJ whole genome shotgun (WGS) entry which is preliminary data.</text>
</comment>
<keyword evidence="3" id="KW-1185">Reference proteome</keyword>
<feature type="transmembrane region" description="Helical" evidence="1">
    <location>
        <begin position="158"/>
        <end position="176"/>
    </location>
</feature>
<dbReference type="PANTHER" id="PTHR40078">
    <property type="entry name" value="INTEGRAL MEMBRANE PROTEIN-RELATED"/>
    <property type="match status" value="1"/>
</dbReference>
<dbReference type="Proteomes" id="UP001437460">
    <property type="component" value="Unassembled WGS sequence"/>
</dbReference>
<name>A0ABV1HPV2_9FIRM</name>
<protein>
    <submittedName>
        <fullName evidence="2">DUF6198 family protein</fullName>
    </submittedName>
</protein>